<proteinExistence type="predicted"/>
<keyword evidence="1" id="KW-0812">Transmembrane</keyword>
<keyword evidence="1" id="KW-0472">Membrane</keyword>
<organism evidence="2 3">
    <name type="scientific">Aspergillus minisclerotigenes</name>
    <dbReference type="NCBI Taxonomy" id="656917"/>
    <lineage>
        <taxon>Eukaryota</taxon>
        <taxon>Fungi</taxon>
        <taxon>Dikarya</taxon>
        <taxon>Ascomycota</taxon>
        <taxon>Pezizomycotina</taxon>
        <taxon>Eurotiomycetes</taxon>
        <taxon>Eurotiomycetidae</taxon>
        <taxon>Eurotiales</taxon>
        <taxon>Aspergillaceae</taxon>
        <taxon>Aspergillus</taxon>
        <taxon>Aspergillus subgen. Circumdati</taxon>
    </lineage>
</organism>
<reference evidence="2 3" key="1">
    <citation type="submission" date="2019-04" db="EMBL/GenBank/DDBJ databases">
        <title>Fungal friends and foes A comparative genomics study of 23 Aspergillus species from section Flavi.</title>
        <authorList>
            <consortium name="DOE Joint Genome Institute"/>
            <person name="Kjaerbolling I."/>
            <person name="Vesth T.C."/>
            <person name="Frisvad J.C."/>
            <person name="Nybo J.L."/>
            <person name="Theobald S."/>
            <person name="Kildgaard S."/>
            <person name="Petersen T.I."/>
            <person name="Kuo A."/>
            <person name="Sato A."/>
            <person name="Lyhne E.K."/>
            <person name="Kogle M.E."/>
            <person name="Wiebenga A."/>
            <person name="Kun R.S."/>
            <person name="Lubbers R.J."/>
            <person name="Makela M.R."/>
            <person name="Barry K."/>
            <person name="Chovatia M."/>
            <person name="Clum A."/>
            <person name="Daum C."/>
            <person name="Haridas S."/>
            <person name="He G."/>
            <person name="LaButti K."/>
            <person name="Lipzen A."/>
            <person name="Mondo S."/>
            <person name="Pangilinan J."/>
            <person name="Riley R."/>
            <person name="Salamov A."/>
            <person name="Simmons B.A."/>
            <person name="Magnuson J.K."/>
            <person name="Henrissat B."/>
            <person name="Mortensen U.H."/>
            <person name="Larsen T.O."/>
            <person name="De vries R.P."/>
            <person name="Grigoriev I.V."/>
            <person name="Machida M."/>
            <person name="Baker S.E."/>
            <person name="Andersen M.R."/>
        </authorList>
    </citation>
    <scope>NUCLEOTIDE SEQUENCE [LARGE SCALE GENOMIC DNA]</scope>
    <source>
        <strain evidence="2 3">CBS 117635</strain>
    </source>
</reference>
<keyword evidence="3" id="KW-1185">Reference proteome</keyword>
<feature type="transmembrane region" description="Helical" evidence="1">
    <location>
        <begin position="19"/>
        <end position="39"/>
    </location>
</feature>
<evidence type="ECO:0000313" key="3">
    <source>
        <dbReference type="Proteomes" id="UP000326289"/>
    </source>
</evidence>
<name>A0A5N6JIX6_9EURO</name>
<evidence type="ECO:0000256" key="1">
    <source>
        <dbReference type="SAM" id="Phobius"/>
    </source>
</evidence>
<keyword evidence="1" id="KW-1133">Transmembrane helix</keyword>
<sequence>MIGGVGDKSLRFSPSPPNFLFIIIIIQLAYLNFSSKFFLRGWVGSIHGSVRRNRQSNMGTWNLKVQGNW</sequence>
<dbReference type="AlphaFoldDB" id="A0A5N6JIX6"/>
<accession>A0A5N6JIX6</accession>
<protein>
    <submittedName>
        <fullName evidence="2">Uncharacterized protein</fullName>
    </submittedName>
</protein>
<dbReference type="EMBL" id="ML732766">
    <property type="protein sequence ID" value="KAB8278852.1"/>
    <property type="molecule type" value="Genomic_DNA"/>
</dbReference>
<dbReference type="Proteomes" id="UP000326289">
    <property type="component" value="Unassembled WGS sequence"/>
</dbReference>
<gene>
    <name evidence="2" type="ORF">BDV30DRAFT_101889</name>
</gene>
<evidence type="ECO:0000313" key="2">
    <source>
        <dbReference type="EMBL" id="KAB8278852.1"/>
    </source>
</evidence>